<dbReference type="Proteomes" id="UP001221757">
    <property type="component" value="Unassembled WGS sequence"/>
</dbReference>
<gene>
    <name evidence="2" type="ORF">B0H17DRAFT_1071613</name>
</gene>
<sequence length="349" mass="38320">MPPPQPQNGPSAPTASLAPLAQASQTARESASQRPCVRPLQDSKGLLAMPVELLLHLTSTFLGCRVEVGVQSPMMIPPCLYAPCLPLEYHERSDSLRALSQTCHALRSHFCRSLRAPTSLTFWKALGDQLKRTSVRLAREPELLCYIRTVNVILTRYSSAEVIPPFARCLARMPNMHTLQIVYAHTAMTTHLKNGFANTSLPTVRKIILPSWAHEVLRCCPEVTHVICNGDDGGKLVSAIAKCCKKVEIVEGFQLRDPNATLEGLSGFKKLSVIQLPHMTSQEALDSGSYSTALPQDLQQSIEAAKVILRRKLATTKYLKIYHTAPLAWSPGCSGRPARSALIEEILLA</sequence>
<keyword evidence="3" id="KW-1185">Reference proteome</keyword>
<name>A0AAD7GGB0_MYCRO</name>
<reference evidence="2" key="1">
    <citation type="submission" date="2023-03" db="EMBL/GenBank/DDBJ databases">
        <title>Massive genome expansion in bonnet fungi (Mycena s.s.) driven by repeated elements and novel gene families across ecological guilds.</title>
        <authorList>
            <consortium name="Lawrence Berkeley National Laboratory"/>
            <person name="Harder C.B."/>
            <person name="Miyauchi S."/>
            <person name="Viragh M."/>
            <person name="Kuo A."/>
            <person name="Thoen E."/>
            <person name="Andreopoulos B."/>
            <person name="Lu D."/>
            <person name="Skrede I."/>
            <person name="Drula E."/>
            <person name="Henrissat B."/>
            <person name="Morin E."/>
            <person name="Kohler A."/>
            <person name="Barry K."/>
            <person name="LaButti K."/>
            <person name="Morin E."/>
            <person name="Salamov A."/>
            <person name="Lipzen A."/>
            <person name="Mereny Z."/>
            <person name="Hegedus B."/>
            <person name="Baldrian P."/>
            <person name="Stursova M."/>
            <person name="Weitz H."/>
            <person name="Taylor A."/>
            <person name="Grigoriev I.V."/>
            <person name="Nagy L.G."/>
            <person name="Martin F."/>
            <person name="Kauserud H."/>
        </authorList>
    </citation>
    <scope>NUCLEOTIDE SEQUENCE</scope>
    <source>
        <strain evidence="2">CBHHK067</strain>
    </source>
</reference>
<feature type="compositionally biased region" description="Low complexity" evidence="1">
    <location>
        <begin position="10"/>
        <end position="27"/>
    </location>
</feature>
<protein>
    <submittedName>
        <fullName evidence="2">Uncharacterized protein</fullName>
    </submittedName>
</protein>
<evidence type="ECO:0000256" key="1">
    <source>
        <dbReference type="SAM" id="MobiDB-lite"/>
    </source>
</evidence>
<feature type="region of interest" description="Disordered" evidence="1">
    <location>
        <begin position="1"/>
        <end position="35"/>
    </location>
</feature>
<dbReference type="EMBL" id="JARKIE010000094">
    <property type="protein sequence ID" value="KAJ7686701.1"/>
    <property type="molecule type" value="Genomic_DNA"/>
</dbReference>
<proteinExistence type="predicted"/>
<evidence type="ECO:0000313" key="3">
    <source>
        <dbReference type="Proteomes" id="UP001221757"/>
    </source>
</evidence>
<evidence type="ECO:0000313" key="2">
    <source>
        <dbReference type="EMBL" id="KAJ7686701.1"/>
    </source>
</evidence>
<accession>A0AAD7GGB0</accession>
<organism evidence="2 3">
    <name type="scientific">Mycena rosella</name>
    <name type="common">Pink bonnet</name>
    <name type="synonym">Agaricus rosellus</name>
    <dbReference type="NCBI Taxonomy" id="1033263"/>
    <lineage>
        <taxon>Eukaryota</taxon>
        <taxon>Fungi</taxon>
        <taxon>Dikarya</taxon>
        <taxon>Basidiomycota</taxon>
        <taxon>Agaricomycotina</taxon>
        <taxon>Agaricomycetes</taxon>
        <taxon>Agaricomycetidae</taxon>
        <taxon>Agaricales</taxon>
        <taxon>Marasmiineae</taxon>
        <taxon>Mycenaceae</taxon>
        <taxon>Mycena</taxon>
    </lineage>
</organism>
<dbReference type="AlphaFoldDB" id="A0AAD7GGB0"/>
<comment type="caution">
    <text evidence="2">The sequence shown here is derived from an EMBL/GenBank/DDBJ whole genome shotgun (WGS) entry which is preliminary data.</text>
</comment>